<dbReference type="Gene3D" id="2.60.40.10">
    <property type="entry name" value="Immunoglobulins"/>
    <property type="match status" value="3"/>
</dbReference>
<dbReference type="OrthoDB" id="607469at2"/>
<dbReference type="InterPro" id="IPR013783">
    <property type="entry name" value="Ig-like_fold"/>
</dbReference>
<name>A0A316E6X0_9FLAO</name>
<dbReference type="InterPro" id="IPR025667">
    <property type="entry name" value="SprB_repeat"/>
</dbReference>
<evidence type="ECO:0000313" key="4">
    <source>
        <dbReference type="Proteomes" id="UP000245667"/>
    </source>
</evidence>
<evidence type="ECO:0000259" key="2">
    <source>
        <dbReference type="Pfam" id="PF18962"/>
    </source>
</evidence>
<dbReference type="Pfam" id="PF13573">
    <property type="entry name" value="SprB"/>
    <property type="match status" value="8"/>
</dbReference>
<dbReference type="Gene3D" id="2.60.40.740">
    <property type="match status" value="1"/>
</dbReference>
<dbReference type="NCBIfam" id="TIGR04183">
    <property type="entry name" value="Por_Secre_tail"/>
    <property type="match status" value="1"/>
</dbReference>
<dbReference type="InterPro" id="IPR026444">
    <property type="entry name" value="Secre_tail"/>
</dbReference>
<protein>
    <submittedName>
        <fullName evidence="3">Putative secreted protein (Por secretion system target)</fullName>
    </submittedName>
</protein>
<comment type="caution">
    <text evidence="3">The sequence shown here is derived from an EMBL/GenBank/DDBJ whole genome shotgun (WGS) entry which is preliminary data.</text>
</comment>
<gene>
    <name evidence="3" type="ORF">LX92_00518</name>
</gene>
<dbReference type="Pfam" id="PF18962">
    <property type="entry name" value="Por_Secre_tail"/>
    <property type="match status" value="1"/>
</dbReference>
<evidence type="ECO:0000256" key="1">
    <source>
        <dbReference type="ARBA" id="ARBA00022729"/>
    </source>
</evidence>
<dbReference type="Proteomes" id="UP000245667">
    <property type="component" value="Unassembled WGS sequence"/>
</dbReference>
<reference evidence="3 4" key="1">
    <citation type="submission" date="2018-05" db="EMBL/GenBank/DDBJ databases">
        <title>Genomic Encyclopedia of Archaeal and Bacterial Type Strains, Phase II (KMG-II): from individual species to whole genera.</title>
        <authorList>
            <person name="Goeker M."/>
        </authorList>
    </citation>
    <scope>NUCLEOTIDE SEQUENCE [LARGE SCALE GENOMIC DNA]</scope>
    <source>
        <strain evidence="3 4">DSM 23514</strain>
    </source>
</reference>
<proteinExistence type="predicted"/>
<organism evidence="3 4">
    <name type="scientific">Maribacter polysiphoniae</name>
    <dbReference type="NCBI Taxonomy" id="429344"/>
    <lineage>
        <taxon>Bacteria</taxon>
        <taxon>Pseudomonadati</taxon>
        <taxon>Bacteroidota</taxon>
        <taxon>Flavobacteriia</taxon>
        <taxon>Flavobacteriales</taxon>
        <taxon>Flavobacteriaceae</taxon>
        <taxon>Maribacter</taxon>
    </lineage>
</organism>
<evidence type="ECO:0000313" key="3">
    <source>
        <dbReference type="EMBL" id="PWK25775.1"/>
    </source>
</evidence>
<sequence length="1877" mass="201077">MVQLVNGKKRRLFIKMMPMKTNIRFIRLLLALLFSASIFSFVNAQTTRYKVEFDLDVDVPRNGTSFGSYSIKTNPGSRTLVSVGSTDMGTTMGSNQVIMDEVKEYPFSVTDWTISSNFYINMMTETCNESRNVPYYGAYIPPTEFFGCVNVTVRESTILKLENLIDLRDRIYPGSNQIDCNGVNVAVVNPIWNFKYRLKARLNNGSEVTVLEYAEHSSHALLTRTGALANVPYNEPFQVWVEYVENPVNDYDTSDEIIYSFVPCPPELEQDPPLVNNPSCYGATDASINMTLKEELEPTKNLIVGLYKKDTATDYSSVGPQITLTSSDFNNRSYTFSPNTRLEDGLYRLEWLYDDGSAEGVSSDFSIDEPNEILFNEIIVDPLCRNGNDGSVTIEPQGIGMFRYSLKKPSDNNFAPILQTTPAFSNLSAGVYIIEVAELGNLDCFVSKTITLEDPVSGPVMLTTDYTQQIVDGAGTIEVSATGGNPTYTFNWKKDNVALPQTSNRLENLGYGVYTVFATDAIGCNTDLITITLEPFPPLLVSISPIGEINCEGDTAQLRANPTNGSGTGFSYMWFKGDIDTGTPLSGNTNTINAGAGSYSVQVTDDAFNTATTTYNLDYVDRNTGNPITNVLTVTISDNTDIECKGENNGRIALDISGGTGNYEVFWDGSLTPGPQDNNTLSYGNHTYEVFDGNCSVSGGPIFIDEPDDYFLVSASSTDATTNGGDEGTITLNITGGSGNYTYAWYKDGSAFSPINGATANEFEGFPTGNYQVIVSETNGSGCTATLENTIFIDEPGPLSLGTPEATVDPILCFGESTGRITANYTGTPPFEFVWYNVDTGIELKRGEEDFLENINVGNYSFTINDASNAGPISSGSLEIAGPLAALNATAISTPISCFGNSDGTITISANGGTGGLQYQITGRPLQNSPLFENLASGTYSATIIDQNGCTYNLPDTIEIIEPDLIQIDDFLVTPATFSGATDGQISIDVSGGATPYTYSWTGPGITIPRTTKDIDALTSGNYTVEITSPGNQGAIDGCYLTQTFFVSEPGPLNLPDLNPTNISCSGANDGAINSAAQGTGTIDYVWEKDGSIINGQTGPDLTNLGPGTYSLTVSDETSNPSVTKSVTLTEPTQLTAQAFTTDVTCFGAEDGGVVITPDGGTPGYNYSIDGGINYQNGNSFPGLEAGNHTVRVQDANLCTVDVDFTITEPQPIAITLDLQQSLSAANATDGAISITAFGGTGALTYTWTGPAGFTPPTDNSDDIADLPGGTYTLVITDDNFNGDLTTGCYFTQDFTITEPGELLVSLAQTVFLECNGNDFAEITATVQGGVFPYSLEWFDTTDGSNDLLPETSEIIGGLTAGTYFVRVTDANGIIKDSDPITLTEPDLLKITLENITNVMCNGEETGAIDISVSGGTTPYEFYWNNGANTEDITNVANGEYTIEVVDANSCSTDRTITISAPDNPLEISNVTLTDASEYQAQDGRILLEISGGQPAYNISWSRASDGANIGNTPELLNLTADAYTVLITDDNGCSLTGTYQITEPDIVEETLVQPICSGESNGSISLLVNQGNGNYGYSWSTGETTNSIANLPAGEYSVTITGLPNGTIERTYILENPLPLNVDLGDDRVLCAEQELFLDATVEDATATYSWYSDNGFISAEPYITVNEKGDYTVTVQSATGCTATGSISIDKSTSEISAELAVSSQVFVGETAVLVDISYPLPETTEWVLPEGAQVLLQDSDEAEIVFAEAGEYQVGIITKIGQCMAEQTKTIIVVANDPTIKEDDNKNGQRLVEDFLVYPNPTDGRFTADVNLTERGNISIKVFSLANNALMASEKGQGQTAYSIPFDISGLPSGVYAVLLETPYGNSLRKIIIR</sequence>
<keyword evidence="1" id="KW-0732">Signal</keyword>
<accession>A0A316E6X0</accession>
<dbReference type="EMBL" id="QGGQ01000001">
    <property type="protein sequence ID" value="PWK25775.1"/>
    <property type="molecule type" value="Genomic_DNA"/>
</dbReference>
<feature type="domain" description="Secretion system C-terminal sorting" evidence="2">
    <location>
        <begin position="1800"/>
        <end position="1876"/>
    </location>
</feature>